<dbReference type="GeneID" id="23865740"/>
<dbReference type="AlphaFoldDB" id="D0A2R2"/>
<proteinExistence type="predicted"/>
<sequence>MFVAGSHHIFHFVLFCFVFFFFKKKKSLDFTILPVCLLLLFFFSLLFDSITPEGPGNGAGEGRRGVRVLLEGGNYENLIYYICAVPVFSFFSFFFFFFFSGRGGRMLPPPRYEVRMRRRGKHGDGDDDDDFFFFNRDFYDNNDNGGSVGAVMTKRDSSDMKIAVHKCRRSQMFGVCVHIYFVRTCDRVLSSSIFSFNFFSFNFFCFQFTRICEGQAHVYMYLVK</sequence>
<feature type="transmembrane region" description="Helical" evidence="1">
    <location>
        <begin position="6"/>
        <end position="23"/>
    </location>
</feature>
<accession>D0A2R2</accession>
<evidence type="ECO:0000256" key="1">
    <source>
        <dbReference type="SAM" id="Phobius"/>
    </source>
</evidence>
<feature type="transmembrane region" description="Helical" evidence="1">
    <location>
        <begin position="30"/>
        <end position="47"/>
    </location>
</feature>
<dbReference type="Proteomes" id="UP000002316">
    <property type="component" value="Chromosome 10"/>
</dbReference>
<dbReference type="RefSeq" id="XP_011777820.1">
    <property type="nucleotide sequence ID" value="XM_011779518.1"/>
</dbReference>
<keyword evidence="1" id="KW-0812">Transmembrane</keyword>
<keyword evidence="1" id="KW-0472">Membrane</keyword>
<evidence type="ECO:0000313" key="2">
    <source>
        <dbReference type="EMBL" id="CBH15556.1"/>
    </source>
</evidence>
<name>D0A2R2_TRYB9</name>
<evidence type="ECO:0000313" key="3">
    <source>
        <dbReference type="Proteomes" id="UP000002316"/>
    </source>
</evidence>
<protein>
    <submittedName>
        <fullName evidence="2">Uncharacterized protein</fullName>
    </submittedName>
</protein>
<reference evidence="3" key="1">
    <citation type="journal article" date="2010" name="PLoS Negl. Trop. Dis.">
        <title>The genome sequence of Trypanosoma brucei gambiense, causative agent of chronic human african trypanosomiasis.</title>
        <authorList>
            <person name="Jackson A.P."/>
            <person name="Sanders M."/>
            <person name="Berry A."/>
            <person name="McQuillan J."/>
            <person name="Aslett M.A."/>
            <person name="Quail M.A."/>
            <person name="Chukualim B."/>
            <person name="Capewell P."/>
            <person name="MacLeod A."/>
            <person name="Melville S.E."/>
            <person name="Gibson W."/>
            <person name="Barry J.D."/>
            <person name="Berriman M."/>
            <person name="Hertz-Fowler C."/>
        </authorList>
    </citation>
    <scope>NUCLEOTIDE SEQUENCE [LARGE SCALE GENOMIC DNA]</scope>
    <source>
        <strain evidence="3">MHOM/CI/86/DAL972</strain>
    </source>
</reference>
<keyword evidence="1" id="KW-1133">Transmembrane helix</keyword>
<gene>
    <name evidence="2" type="ORF">TbgDal_X6410</name>
</gene>
<feature type="transmembrane region" description="Helical" evidence="1">
    <location>
        <begin position="78"/>
        <end position="99"/>
    </location>
</feature>
<dbReference type="EMBL" id="FN554973">
    <property type="protein sequence ID" value="CBH15556.1"/>
    <property type="molecule type" value="Genomic_DNA"/>
</dbReference>
<organism evidence="2 3">
    <name type="scientific">Trypanosoma brucei gambiense (strain MHOM/CI/86/DAL972)</name>
    <dbReference type="NCBI Taxonomy" id="679716"/>
    <lineage>
        <taxon>Eukaryota</taxon>
        <taxon>Discoba</taxon>
        <taxon>Euglenozoa</taxon>
        <taxon>Kinetoplastea</taxon>
        <taxon>Metakinetoplastina</taxon>
        <taxon>Trypanosomatida</taxon>
        <taxon>Trypanosomatidae</taxon>
        <taxon>Trypanosoma</taxon>
    </lineage>
</organism>
<dbReference type="KEGG" id="tbg:TbgDal_X6410"/>